<dbReference type="FunFam" id="1.25.40.10:FF:000017">
    <property type="entry name" value="NADPH oxidase regulator NoxR"/>
    <property type="match status" value="1"/>
</dbReference>
<sequence length="453" mass="49807">MSLKQELQIWSNALDAFDVQDFNLSVSLFQEISDSSKILFNLGLIHATIGSHAEAVEYFDQAVSLDQYLAVAYFQEGVSNFLLGRYEVARRDFDDAFVYMRSNLTIDYEQLGLKFRLYSCEVLFNRGLASIYMGLQEQGMTDLQAALQEKQTDEHSVIDEAIADRGDGYTVFSIPVGILFRPSANKLKNLETKNYLGQAKLIAATDARDAFTGFSGTNPPPPLTNPQRSESDPSEGGGLSRSKTSAARLESSGDGVARPLRRRPTVEEMGGQPIDRVANWARMNTGAPPPLQQQQQGSSGTISRESSASERGGGGGGMSRARMAMAQQRQGGLMRQGAGARGGRVEMGDGAEEFEGMTMFMGEREMSKVRVKLRYQGDTRGMSITPDLAHQDFVERVRIKFASEFDLPMKYRDSDGALVSIIDADDWESAMDQAREAAQGRAEGKLEIMLAES</sequence>
<dbReference type="Pfam" id="PF13181">
    <property type="entry name" value="TPR_8"/>
    <property type="match status" value="1"/>
</dbReference>
<dbReference type="InterPro" id="IPR051864">
    <property type="entry name" value="NCF2_NOXA1"/>
</dbReference>
<dbReference type="PANTHER" id="PTHR15175:SF0">
    <property type="entry name" value="SH3 DOMAIN-CONTAINING PROTEIN C23A1.17"/>
    <property type="match status" value="1"/>
</dbReference>
<evidence type="ECO:0000313" key="11">
    <source>
        <dbReference type="Proteomes" id="UP000193467"/>
    </source>
</evidence>
<dbReference type="STRING" id="106004.A0A1Y2EU20"/>
<proteinExistence type="inferred from homology"/>
<comment type="subcellular location">
    <subcellularLocation>
        <location evidence="1">Cytoplasm</location>
    </subcellularLocation>
</comment>
<dbReference type="InterPro" id="IPR019734">
    <property type="entry name" value="TPR_rpt"/>
</dbReference>
<evidence type="ECO:0000256" key="7">
    <source>
        <dbReference type="PROSITE-ProRule" id="PRU00339"/>
    </source>
</evidence>
<dbReference type="SMART" id="SM00666">
    <property type="entry name" value="PB1"/>
    <property type="match status" value="1"/>
</dbReference>
<feature type="region of interest" description="Disordered" evidence="8">
    <location>
        <begin position="211"/>
        <end position="321"/>
    </location>
</feature>
<dbReference type="SUPFAM" id="SSF48452">
    <property type="entry name" value="TPR-like"/>
    <property type="match status" value="1"/>
</dbReference>
<dbReference type="OrthoDB" id="9450131at2759"/>
<feature type="domain" description="PB1" evidence="9">
    <location>
        <begin position="368"/>
        <end position="453"/>
    </location>
</feature>
<dbReference type="SMART" id="SM00028">
    <property type="entry name" value="TPR"/>
    <property type="match status" value="3"/>
</dbReference>
<keyword evidence="3" id="KW-0728">SH3 domain</keyword>
<gene>
    <name evidence="10" type="ORF">BCR35DRAFT_343551</name>
</gene>
<dbReference type="SUPFAM" id="SSF54277">
    <property type="entry name" value="CAD &amp; PB1 domains"/>
    <property type="match status" value="1"/>
</dbReference>
<keyword evidence="5" id="KW-0677">Repeat</keyword>
<evidence type="ECO:0000256" key="8">
    <source>
        <dbReference type="SAM" id="MobiDB-lite"/>
    </source>
</evidence>
<evidence type="ECO:0000313" key="10">
    <source>
        <dbReference type="EMBL" id="ORY75060.1"/>
    </source>
</evidence>
<evidence type="ECO:0000256" key="3">
    <source>
        <dbReference type="ARBA" id="ARBA00022443"/>
    </source>
</evidence>
<dbReference type="Gene3D" id="3.10.20.90">
    <property type="entry name" value="Phosphatidylinositol 3-kinase Catalytic Subunit, Chain A, domain 1"/>
    <property type="match status" value="1"/>
</dbReference>
<dbReference type="PROSITE" id="PS51745">
    <property type="entry name" value="PB1"/>
    <property type="match status" value="1"/>
</dbReference>
<dbReference type="GO" id="GO:0005737">
    <property type="term" value="C:cytoplasm"/>
    <property type="evidence" value="ECO:0007669"/>
    <property type="project" value="UniProtKB-SubCell"/>
</dbReference>
<name>A0A1Y2EU20_9BASI</name>
<dbReference type="Pfam" id="PF00564">
    <property type="entry name" value="PB1"/>
    <property type="match status" value="1"/>
</dbReference>
<dbReference type="Gene3D" id="1.25.40.10">
    <property type="entry name" value="Tetratricopeptide repeat domain"/>
    <property type="match status" value="1"/>
</dbReference>
<dbReference type="PANTHER" id="PTHR15175">
    <property type="entry name" value="NEUTROPHIL CYTOSOLIC FACTOR 2, NEUTROPHIL NADPH OXIDASE FACTOR 2"/>
    <property type="match status" value="1"/>
</dbReference>
<dbReference type="Proteomes" id="UP000193467">
    <property type="component" value="Unassembled WGS sequence"/>
</dbReference>
<organism evidence="10 11">
    <name type="scientific">Leucosporidium creatinivorum</name>
    <dbReference type="NCBI Taxonomy" id="106004"/>
    <lineage>
        <taxon>Eukaryota</taxon>
        <taxon>Fungi</taxon>
        <taxon>Dikarya</taxon>
        <taxon>Basidiomycota</taxon>
        <taxon>Pucciniomycotina</taxon>
        <taxon>Microbotryomycetes</taxon>
        <taxon>Leucosporidiales</taxon>
        <taxon>Leucosporidium</taxon>
    </lineage>
</organism>
<reference evidence="10 11" key="1">
    <citation type="submission" date="2016-07" db="EMBL/GenBank/DDBJ databases">
        <title>Pervasive Adenine N6-methylation of Active Genes in Fungi.</title>
        <authorList>
            <consortium name="DOE Joint Genome Institute"/>
            <person name="Mondo S.J."/>
            <person name="Dannebaum R.O."/>
            <person name="Kuo R.C."/>
            <person name="Labutti K."/>
            <person name="Haridas S."/>
            <person name="Kuo A."/>
            <person name="Salamov A."/>
            <person name="Ahrendt S.R."/>
            <person name="Lipzen A."/>
            <person name="Sullivan W."/>
            <person name="Andreopoulos W.B."/>
            <person name="Clum A."/>
            <person name="Lindquist E."/>
            <person name="Daum C."/>
            <person name="Ramamoorthy G.K."/>
            <person name="Gryganskyi A."/>
            <person name="Culley D."/>
            <person name="Magnuson J.K."/>
            <person name="James T.Y."/>
            <person name="O'Malley M.A."/>
            <person name="Stajich J.E."/>
            <person name="Spatafora J.W."/>
            <person name="Visel A."/>
            <person name="Grigoriev I.V."/>
        </authorList>
    </citation>
    <scope>NUCLEOTIDE SEQUENCE [LARGE SCALE GENOMIC DNA]</scope>
    <source>
        <strain evidence="10 11">62-1032</strain>
    </source>
</reference>
<feature type="repeat" description="TPR" evidence="7">
    <location>
        <begin position="36"/>
        <end position="69"/>
    </location>
</feature>
<accession>A0A1Y2EU20</accession>
<evidence type="ECO:0000256" key="2">
    <source>
        <dbReference type="ARBA" id="ARBA00008051"/>
    </source>
</evidence>
<keyword evidence="4" id="KW-0963">Cytoplasm</keyword>
<comment type="caution">
    <text evidence="10">The sequence shown here is derived from an EMBL/GenBank/DDBJ whole genome shotgun (WGS) entry which is preliminary data.</text>
</comment>
<dbReference type="InterPro" id="IPR000270">
    <property type="entry name" value="PB1_dom"/>
</dbReference>
<evidence type="ECO:0000259" key="9">
    <source>
        <dbReference type="PROSITE" id="PS51745"/>
    </source>
</evidence>
<dbReference type="PROSITE" id="PS50005">
    <property type="entry name" value="TPR"/>
    <property type="match status" value="1"/>
</dbReference>
<evidence type="ECO:0000256" key="1">
    <source>
        <dbReference type="ARBA" id="ARBA00004496"/>
    </source>
</evidence>
<dbReference type="InParanoid" id="A0A1Y2EU20"/>
<keyword evidence="6 7" id="KW-0802">TPR repeat</keyword>
<evidence type="ECO:0000256" key="6">
    <source>
        <dbReference type="ARBA" id="ARBA00022803"/>
    </source>
</evidence>
<dbReference type="EMBL" id="MCGR01000039">
    <property type="protein sequence ID" value="ORY75060.1"/>
    <property type="molecule type" value="Genomic_DNA"/>
</dbReference>
<keyword evidence="11" id="KW-1185">Reference proteome</keyword>
<comment type="similarity">
    <text evidence="2">Belongs to the NCF2/NOXA1 family.</text>
</comment>
<dbReference type="AlphaFoldDB" id="A0A1Y2EU20"/>
<evidence type="ECO:0000256" key="5">
    <source>
        <dbReference type="ARBA" id="ARBA00022737"/>
    </source>
</evidence>
<feature type="compositionally biased region" description="Low complexity" evidence="8">
    <location>
        <begin position="292"/>
        <end position="310"/>
    </location>
</feature>
<dbReference type="InterPro" id="IPR011990">
    <property type="entry name" value="TPR-like_helical_dom_sf"/>
</dbReference>
<protein>
    <recommendedName>
        <fullName evidence="9">PB1 domain-containing protein</fullName>
    </recommendedName>
</protein>
<evidence type="ECO:0000256" key="4">
    <source>
        <dbReference type="ARBA" id="ARBA00022490"/>
    </source>
</evidence>
<dbReference type="InterPro" id="IPR053793">
    <property type="entry name" value="PB1-like"/>
</dbReference>